<dbReference type="PANTHER" id="PTHR21329:SF3">
    <property type="entry name" value="PHOSPHATIDYLINOSITOL N-ACETYLGLUCOSAMINYLTRANSFERASE SUBUNIT Q"/>
    <property type="match status" value="1"/>
</dbReference>
<dbReference type="RefSeq" id="XP_026276716.1">
    <property type="nucleotide sequence ID" value="XM_026420931.2"/>
</dbReference>
<dbReference type="KEGG" id="foc:113205346"/>
<evidence type="ECO:0000313" key="2">
    <source>
        <dbReference type="Proteomes" id="UP000504606"/>
    </source>
</evidence>
<keyword evidence="2" id="KW-1185">Reference proteome</keyword>
<dbReference type="GO" id="GO:0016020">
    <property type="term" value="C:membrane"/>
    <property type="evidence" value="ECO:0007669"/>
    <property type="project" value="InterPro"/>
</dbReference>
<name>A0A6J1SDK3_FRAOC</name>
<dbReference type="GO" id="GO:0005783">
    <property type="term" value="C:endoplasmic reticulum"/>
    <property type="evidence" value="ECO:0007669"/>
    <property type="project" value="TreeGrafter"/>
</dbReference>
<dbReference type="GO" id="GO:0006506">
    <property type="term" value="P:GPI anchor biosynthetic process"/>
    <property type="evidence" value="ECO:0007669"/>
    <property type="project" value="InterPro"/>
</dbReference>
<feature type="transmembrane region" description="Helical" evidence="1">
    <location>
        <begin position="392"/>
        <end position="414"/>
    </location>
</feature>
<feature type="transmembrane region" description="Helical" evidence="1">
    <location>
        <begin position="421"/>
        <end position="444"/>
    </location>
</feature>
<dbReference type="GeneID" id="113205346"/>
<feature type="transmembrane region" description="Helical" evidence="1">
    <location>
        <begin position="159"/>
        <end position="181"/>
    </location>
</feature>
<dbReference type="Pfam" id="PF05024">
    <property type="entry name" value="Gpi1"/>
    <property type="match status" value="1"/>
</dbReference>
<keyword evidence="1" id="KW-1133">Transmembrane helix</keyword>
<evidence type="ECO:0000256" key="1">
    <source>
        <dbReference type="SAM" id="Phobius"/>
    </source>
</evidence>
<feature type="transmembrane region" description="Helical" evidence="1">
    <location>
        <begin position="337"/>
        <end position="357"/>
    </location>
</feature>
<proteinExistence type="predicted"/>
<feature type="transmembrane region" description="Helical" evidence="1">
    <location>
        <begin position="221"/>
        <end position="242"/>
    </location>
</feature>
<feature type="transmembrane region" description="Helical" evidence="1">
    <location>
        <begin position="187"/>
        <end position="209"/>
    </location>
</feature>
<keyword evidence="3" id="KW-0328">Glycosyltransferase</keyword>
<dbReference type="OrthoDB" id="70250at2759"/>
<evidence type="ECO:0000313" key="3">
    <source>
        <dbReference type="RefSeq" id="XP_026276716.1"/>
    </source>
</evidence>
<keyword evidence="1" id="KW-0812">Transmembrane</keyword>
<sequence>MGKDLLFLPCSIYEKKHCQLYGVVQNSNCDRDVSTSHFVLGIESKPFPTNHQRKYDDYVLIGECQSNVDSISLDLFTATNSESGVTIQLSNDTFQLLPSANSKIQDISSSIVIIVYDDQVFMHSELIFLSNGDHATSSDQFQVLARLLKKQVEDKRKQFWDFLQLLYIPILFIVNILLYIVSTAKPVFQYSALGVCLYDFLNSLAWAVKSLKIQKKVSLKVGNYFLATAVDICAGVFLLYLMDYMEIYSPLSDYLLKIAKEVVHSLQYLLQWLSGSPAGLKLNGPFNLMMGQFFMYHIKLWWIFLSVAQPVLELLFNIFLVLGRLGVTFQAAILSDLLALVSFHIYCIYVYAARVYYLQLSALRALWRLFLGTKHNPLRERVDSCEYSPDQLFVGTITFTILLFLLPTTLMYYVVFTTMRLVLLSLSGILTQACFIFHALPIYATVHWLCGSNAICKTVYVTSKTGSNGNPVVLFVTPVADSWWTTVKFCLPDTVLCPPIVNFGQLFHKLSVGELVYPV</sequence>
<dbReference type="PANTHER" id="PTHR21329">
    <property type="entry name" value="PHOSPHATIDYLINOSITOL N-ACETYLGLUCOSAMINYLTRANSFERASE SUBUNIT Q-RELATED"/>
    <property type="match status" value="1"/>
</dbReference>
<dbReference type="Proteomes" id="UP000504606">
    <property type="component" value="Unplaced"/>
</dbReference>
<dbReference type="CTD" id="117366"/>
<dbReference type="GO" id="GO:0016757">
    <property type="term" value="F:glycosyltransferase activity"/>
    <property type="evidence" value="ECO:0007669"/>
    <property type="project" value="UniProtKB-KW"/>
</dbReference>
<keyword evidence="1" id="KW-0472">Membrane</keyword>
<reference evidence="3" key="1">
    <citation type="submission" date="2025-08" db="UniProtKB">
        <authorList>
            <consortium name="RefSeq"/>
        </authorList>
    </citation>
    <scope>IDENTIFICATION</scope>
    <source>
        <tissue evidence="3">Whole organism</tissue>
    </source>
</reference>
<dbReference type="AlphaFoldDB" id="A0A6J1SDK3"/>
<gene>
    <name evidence="3" type="primary">LOC113205346</name>
</gene>
<protein>
    <submittedName>
        <fullName evidence="3">Phosphatidylinositol N-acetylglucosaminyltransferase subunit Q</fullName>
    </submittedName>
</protein>
<accession>A0A6J1SDK3</accession>
<keyword evidence="3" id="KW-0808">Transferase</keyword>
<organism evidence="2 3">
    <name type="scientific">Frankliniella occidentalis</name>
    <name type="common">Western flower thrips</name>
    <name type="synonym">Euthrips occidentalis</name>
    <dbReference type="NCBI Taxonomy" id="133901"/>
    <lineage>
        <taxon>Eukaryota</taxon>
        <taxon>Metazoa</taxon>
        <taxon>Ecdysozoa</taxon>
        <taxon>Arthropoda</taxon>
        <taxon>Hexapoda</taxon>
        <taxon>Insecta</taxon>
        <taxon>Pterygota</taxon>
        <taxon>Neoptera</taxon>
        <taxon>Paraneoptera</taxon>
        <taxon>Thysanoptera</taxon>
        <taxon>Terebrantia</taxon>
        <taxon>Thripoidea</taxon>
        <taxon>Thripidae</taxon>
        <taxon>Frankliniella</taxon>
    </lineage>
</organism>
<dbReference type="InterPro" id="IPR007720">
    <property type="entry name" value="PigQ/GPI1"/>
</dbReference>
<feature type="transmembrane region" description="Helical" evidence="1">
    <location>
        <begin position="300"/>
        <end position="325"/>
    </location>
</feature>